<protein>
    <recommendedName>
        <fullName evidence="4">Mercuric transport protein MerT</fullName>
    </recommendedName>
</protein>
<organism evidence="2 3">
    <name type="scientific">Hylemonella gracilis str. Niagara R</name>
    <dbReference type="NCBI Taxonomy" id="1458275"/>
    <lineage>
        <taxon>Bacteria</taxon>
        <taxon>Pseudomonadati</taxon>
        <taxon>Pseudomonadota</taxon>
        <taxon>Betaproteobacteria</taxon>
        <taxon>Burkholderiales</taxon>
        <taxon>Comamonadaceae</taxon>
        <taxon>Hylemonella</taxon>
    </lineage>
</organism>
<dbReference type="AlphaFoldDB" id="A0A016XEN7"/>
<dbReference type="OrthoDB" id="8908498at2"/>
<dbReference type="STRING" id="1458275.AZ34_03900"/>
<keyword evidence="1" id="KW-1133">Transmembrane helix</keyword>
<dbReference type="eggNOG" id="ENOG5032UB8">
    <property type="taxonomic scope" value="Bacteria"/>
</dbReference>
<name>A0A016XEN7_9BURK</name>
<reference evidence="2 3" key="1">
    <citation type="submission" date="2014-02" db="EMBL/GenBank/DDBJ databases">
        <title>Draft Genome of Hylemonella gracilis isolated from the Niagara River.</title>
        <authorList>
            <person name="Pawlowski D.R."/>
            <person name="Koudelka G.B."/>
        </authorList>
    </citation>
    <scope>NUCLEOTIDE SEQUENCE [LARGE SCALE GENOMIC DNA]</scope>
    <source>
        <strain evidence="2 3">Niagara R</strain>
    </source>
</reference>
<feature type="transmembrane region" description="Helical" evidence="1">
    <location>
        <begin position="104"/>
        <end position="129"/>
    </location>
</feature>
<proteinExistence type="predicted"/>
<keyword evidence="1" id="KW-0472">Membrane</keyword>
<evidence type="ECO:0000256" key="1">
    <source>
        <dbReference type="SAM" id="Phobius"/>
    </source>
</evidence>
<evidence type="ECO:0008006" key="4">
    <source>
        <dbReference type="Google" id="ProtNLM"/>
    </source>
</evidence>
<accession>A0A016XEN7</accession>
<feature type="transmembrane region" description="Helical" evidence="1">
    <location>
        <begin position="12"/>
        <end position="32"/>
    </location>
</feature>
<sequence>MSADGLSETRGGLWSSLVALFASTSTLVCCALPAMLVALGAGAALSSLMAVFPQIVWLSEHKEGLFLFAGLMLLASGAWQWHHRSAPCPTDPALRGACLRTRRIAWRVWLSSVGLYFVGGLFAFVLPWMGV</sequence>
<evidence type="ECO:0000313" key="2">
    <source>
        <dbReference type="EMBL" id="EYC50301.1"/>
    </source>
</evidence>
<dbReference type="RefSeq" id="WP_051509508.1">
    <property type="nucleotide sequence ID" value="NZ_JEMG01000001.1"/>
</dbReference>
<comment type="caution">
    <text evidence="2">The sequence shown here is derived from an EMBL/GenBank/DDBJ whole genome shotgun (WGS) entry which is preliminary data.</text>
</comment>
<dbReference type="EMBL" id="JEMG01000001">
    <property type="protein sequence ID" value="EYC50301.1"/>
    <property type="molecule type" value="Genomic_DNA"/>
</dbReference>
<evidence type="ECO:0000313" key="3">
    <source>
        <dbReference type="Proteomes" id="UP000023268"/>
    </source>
</evidence>
<dbReference type="Proteomes" id="UP000023268">
    <property type="component" value="Unassembled WGS sequence"/>
</dbReference>
<keyword evidence="1" id="KW-0812">Transmembrane</keyword>
<gene>
    <name evidence="2" type="ORF">AZ34_03900</name>
</gene>